<evidence type="ECO:0000256" key="5">
    <source>
        <dbReference type="ARBA" id="ARBA00022847"/>
    </source>
</evidence>
<dbReference type="GO" id="GO:0005886">
    <property type="term" value="C:plasma membrane"/>
    <property type="evidence" value="ECO:0007669"/>
    <property type="project" value="UniProtKB-SubCell"/>
</dbReference>
<feature type="transmembrane region" description="Helical" evidence="8">
    <location>
        <begin position="223"/>
        <end position="248"/>
    </location>
</feature>
<dbReference type="OrthoDB" id="9768885at2"/>
<dbReference type="PANTHER" id="PTHR42865">
    <property type="entry name" value="PROTON/GLUTAMATE-ASPARTATE SYMPORTER"/>
    <property type="match status" value="1"/>
</dbReference>
<feature type="transmembrane region" description="Helical" evidence="8">
    <location>
        <begin position="7"/>
        <end position="25"/>
    </location>
</feature>
<dbReference type="AlphaFoldDB" id="A0A140KZ63"/>
<dbReference type="GO" id="GO:0006835">
    <property type="term" value="P:dicarboxylic acid transport"/>
    <property type="evidence" value="ECO:0007669"/>
    <property type="project" value="TreeGrafter"/>
</dbReference>
<reference evidence="9 10" key="1">
    <citation type="submission" date="2015-12" db="EMBL/GenBank/DDBJ databases">
        <title>Draft genome sequence of the thermoanaerobe Thermotalea metallivorans, an isolate from the runoff channel of the Great Artesian Basin, Australia.</title>
        <authorList>
            <person name="Patel B.K."/>
        </authorList>
    </citation>
    <scope>NUCLEOTIDE SEQUENCE [LARGE SCALE GENOMIC DNA]</scope>
    <source>
        <strain evidence="9 10">B2-1</strain>
    </source>
</reference>
<evidence type="ECO:0000256" key="4">
    <source>
        <dbReference type="ARBA" id="ARBA00022692"/>
    </source>
</evidence>
<dbReference type="GO" id="GO:0015293">
    <property type="term" value="F:symporter activity"/>
    <property type="evidence" value="ECO:0007669"/>
    <property type="project" value="UniProtKB-KW"/>
</dbReference>
<evidence type="ECO:0000256" key="6">
    <source>
        <dbReference type="ARBA" id="ARBA00022989"/>
    </source>
</evidence>
<dbReference type="Gene3D" id="1.10.3860.10">
    <property type="entry name" value="Sodium:dicarboxylate symporter"/>
    <property type="match status" value="1"/>
</dbReference>
<name>A0A140KZ63_9FIRM</name>
<keyword evidence="6 8" id="KW-1133">Transmembrane helix</keyword>
<keyword evidence="2" id="KW-0813">Transport</keyword>
<keyword evidence="5" id="KW-0769">Symport</keyword>
<dbReference type="InterPro" id="IPR001991">
    <property type="entry name" value="Na-dicarboxylate_symporter"/>
</dbReference>
<evidence type="ECO:0000256" key="2">
    <source>
        <dbReference type="ARBA" id="ARBA00022448"/>
    </source>
</evidence>
<organism evidence="9 10">
    <name type="scientific">Thermotalea metallivorans</name>
    <dbReference type="NCBI Taxonomy" id="520762"/>
    <lineage>
        <taxon>Bacteria</taxon>
        <taxon>Bacillati</taxon>
        <taxon>Bacillota</taxon>
        <taxon>Clostridia</taxon>
        <taxon>Peptostreptococcales</taxon>
        <taxon>Thermotaleaceae</taxon>
        <taxon>Thermotalea</taxon>
    </lineage>
</organism>
<dbReference type="Pfam" id="PF00375">
    <property type="entry name" value="SDF"/>
    <property type="match status" value="1"/>
</dbReference>
<feature type="transmembrane region" description="Helical" evidence="8">
    <location>
        <begin position="87"/>
        <end position="108"/>
    </location>
</feature>
<proteinExistence type="predicted"/>
<dbReference type="InterPro" id="IPR036458">
    <property type="entry name" value="Na:dicarbo_symporter_sf"/>
</dbReference>
<dbReference type="FunFam" id="1.10.3860.10:FF:000001">
    <property type="entry name" value="C4-dicarboxylate transport protein"/>
    <property type="match status" value="1"/>
</dbReference>
<evidence type="ECO:0000256" key="8">
    <source>
        <dbReference type="SAM" id="Phobius"/>
    </source>
</evidence>
<dbReference type="SUPFAM" id="SSF118215">
    <property type="entry name" value="Proton glutamate symport protein"/>
    <property type="match status" value="1"/>
</dbReference>
<keyword evidence="3" id="KW-1003">Cell membrane</keyword>
<feature type="transmembrane region" description="Helical" evidence="8">
    <location>
        <begin position="191"/>
        <end position="211"/>
    </location>
</feature>
<feature type="transmembrane region" description="Helical" evidence="8">
    <location>
        <begin position="356"/>
        <end position="377"/>
    </location>
</feature>
<dbReference type="EMBL" id="LOEE01000107">
    <property type="protein sequence ID" value="KXG73588.1"/>
    <property type="molecule type" value="Genomic_DNA"/>
</dbReference>
<dbReference type="PANTHER" id="PTHR42865:SF7">
    <property type="entry name" value="PROTON_GLUTAMATE-ASPARTATE SYMPORTER"/>
    <property type="match status" value="1"/>
</dbReference>
<dbReference type="STRING" id="520762.AN619_30740"/>
<feature type="transmembrane region" description="Helical" evidence="8">
    <location>
        <begin position="45"/>
        <end position="66"/>
    </location>
</feature>
<evidence type="ECO:0000256" key="3">
    <source>
        <dbReference type="ARBA" id="ARBA00022475"/>
    </source>
</evidence>
<dbReference type="PATRIC" id="fig|520762.4.peg.3392"/>
<feature type="transmembrane region" description="Helical" evidence="8">
    <location>
        <begin position="153"/>
        <end position="170"/>
    </location>
</feature>
<feature type="transmembrane region" description="Helical" evidence="8">
    <location>
        <begin position="329"/>
        <end position="350"/>
    </location>
</feature>
<dbReference type="PRINTS" id="PR00173">
    <property type="entry name" value="EDTRNSPORT"/>
</dbReference>
<evidence type="ECO:0000313" key="9">
    <source>
        <dbReference type="EMBL" id="KXG73588.1"/>
    </source>
</evidence>
<accession>A0A140KZ63</accession>
<sequence length="424" mass="44614">MNKKMSLTTKIFIGLLVGLIVGLILNQMGPSYFRDKILVEGIFTLVGNVFLNAIRMMVVPLVFISIANGAASISDIRKLGRVGSKTLAFYLVTTAAAITIAILLSLVVNPGIGLDMSALMKTEPTIKEAKPLVQVITDMVPTNPVAAMANGEMLQIIVFALLVGIGLASLGEKVKPVVSIFDQLNDLMMKMIGMVMLIAPYGVFCLIAKTFTGLGFPAMLPLAKYMFCVLFALALHAGITYSGMLVGFTKLSPVTFFKKFAPAMGVAFSTASSNATLPVTLEVVEEKLGVNKSIASFTIPLGATINMDGTAIMQGAATIFISQLYGVDLGLSAILTVILTATLASIGTAGVPGVGLIMLSMVLQAVNLPIEGIALIIGIDRILDMSRTAINITGDAVCTLIVAKSEGEFDESVYNSKDAEKSVA</sequence>
<keyword evidence="4 8" id="KW-0812">Transmembrane</keyword>
<gene>
    <name evidence="9" type="primary">gltP</name>
    <name evidence="9" type="ORF">AN619_30740</name>
</gene>
<dbReference type="RefSeq" id="WP_068558133.1">
    <property type="nucleotide sequence ID" value="NZ_LOEE01000107.1"/>
</dbReference>
<keyword evidence="7 8" id="KW-0472">Membrane</keyword>
<keyword evidence="10" id="KW-1185">Reference proteome</keyword>
<comment type="caution">
    <text evidence="9">The sequence shown here is derived from an EMBL/GenBank/DDBJ whole genome shotgun (WGS) entry which is preliminary data.</text>
</comment>
<comment type="subcellular location">
    <subcellularLocation>
        <location evidence="1">Cell membrane</location>
        <topology evidence="1">Multi-pass membrane protein</topology>
    </subcellularLocation>
</comment>
<evidence type="ECO:0000256" key="1">
    <source>
        <dbReference type="ARBA" id="ARBA00004651"/>
    </source>
</evidence>
<evidence type="ECO:0000256" key="7">
    <source>
        <dbReference type="ARBA" id="ARBA00023136"/>
    </source>
</evidence>
<protein>
    <submittedName>
        <fullName evidence="9">Proton glutamate symport protein</fullName>
    </submittedName>
</protein>
<dbReference type="Proteomes" id="UP000070456">
    <property type="component" value="Unassembled WGS sequence"/>
</dbReference>
<evidence type="ECO:0000313" key="10">
    <source>
        <dbReference type="Proteomes" id="UP000070456"/>
    </source>
</evidence>